<dbReference type="Proteomes" id="UP001454036">
    <property type="component" value="Unassembled WGS sequence"/>
</dbReference>
<reference evidence="1 2" key="1">
    <citation type="submission" date="2024-01" db="EMBL/GenBank/DDBJ databases">
        <title>The complete chloroplast genome sequence of Lithospermum erythrorhizon: insights into the phylogenetic relationship among Boraginaceae species and the maternal lineages of purple gromwells.</title>
        <authorList>
            <person name="Okada T."/>
            <person name="Watanabe K."/>
        </authorList>
    </citation>
    <scope>NUCLEOTIDE SEQUENCE [LARGE SCALE GENOMIC DNA]</scope>
</reference>
<evidence type="ECO:0000313" key="2">
    <source>
        <dbReference type="Proteomes" id="UP001454036"/>
    </source>
</evidence>
<gene>
    <name evidence="1" type="ORF">LIER_19339</name>
</gene>
<dbReference type="AlphaFoldDB" id="A0AAV3QJP1"/>
<dbReference type="EMBL" id="BAABME010004764">
    <property type="protein sequence ID" value="GAA0163486.1"/>
    <property type="molecule type" value="Genomic_DNA"/>
</dbReference>
<comment type="caution">
    <text evidence="1">The sequence shown here is derived from an EMBL/GenBank/DDBJ whole genome shotgun (WGS) entry which is preliminary data.</text>
</comment>
<dbReference type="PANTHER" id="PTHR33240:SF15">
    <property type="entry name" value="GAG-PRO-LIKE PROTEIN"/>
    <property type="match status" value="1"/>
</dbReference>
<evidence type="ECO:0008006" key="3">
    <source>
        <dbReference type="Google" id="ProtNLM"/>
    </source>
</evidence>
<proteinExistence type="predicted"/>
<dbReference type="PANTHER" id="PTHR33240">
    <property type="entry name" value="OS08G0508500 PROTEIN"/>
    <property type="match status" value="1"/>
</dbReference>
<keyword evidence="2" id="KW-1185">Reference proteome</keyword>
<evidence type="ECO:0000313" key="1">
    <source>
        <dbReference type="EMBL" id="GAA0163486.1"/>
    </source>
</evidence>
<organism evidence="1 2">
    <name type="scientific">Lithospermum erythrorhizon</name>
    <name type="common">Purple gromwell</name>
    <name type="synonym">Lithospermum officinale var. erythrorhizon</name>
    <dbReference type="NCBI Taxonomy" id="34254"/>
    <lineage>
        <taxon>Eukaryota</taxon>
        <taxon>Viridiplantae</taxon>
        <taxon>Streptophyta</taxon>
        <taxon>Embryophyta</taxon>
        <taxon>Tracheophyta</taxon>
        <taxon>Spermatophyta</taxon>
        <taxon>Magnoliopsida</taxon>
        <taxon>eudicotyledons</taxon>
        <taxon>Gunneridae</taxon>
        <taxon>Pentapetalae</taxon>
        <taxon>asterids</taxon>
        <taxon>lamiids</taxon>
        <taxon>Boraginales</taxon>
        <taxon>Boraginaceae</taxon>
        <taxon>Boraginoideae</taxon>
        <taxon>Lithospermeae</taxon>
        <taxon>Lithospermum</taxon>
    </lineage>
</organism>
<sequence>MSTHVNTEAITFTDEYCHGLKMPHNDALVIAPKIAHFTVERILLDTGSSANILYLSAFDKLHLARSIIEPMHTPLTGFTEHDVYPLGVTTLWVTMGKAR</sequence>
<protein>
    <recommendedName>
        <fullName evidence="3">Gag-pol polyprotein</fullName>
    </recommendedName>
</protein>
<name>A0AAV3QJP1_LITER</name>
<accession>A0AAV3QJP1</accession>